<dbReference type="InterPro" id="IPR008763">
    <property type="entry name" value="Peptidase_S55"/>
</dbReference>
<reference evidence="2 3" key="1">
    <citation type="submission" date="2021-06" db="EMBL/GenBank/DDBJ databases">
        <authorList>
            <person name="Sun Q."/>
            <person name="Li D."/>
        </authorList>
    </citation>
    <scope>NUCLEOTIDE SEQUENCE [LARGE SCALE GENOMIC DNA]</scope>
    <source>
        <strain evidence="2 3">N19</strain>
    </source>
</reference>
<evidence type="ECO:0000313" key="2">
    <source>
        <dbReference type="EMBL" id="MBU5335146.1"/>
    </source>
</evidence>
<proteinExistence type="predicted"/>
<sequence>MNAINKLEVIYIKRRGLIVFVLVFCVILLQSNKSEVMANFFQNKKYVYLLGDIVGIKADTDGVLVLENEENNIQYIDKLKEGDNIQYIENQKINSSQDIYDILNKLKKDSVKITLERDGRIITKSIKTKKENGIYKLGFWVRDKVSGIGTMTCYDPEKNLFYAIGHPIYDIDTQKVLKIKKGNIAEISNLEIIKGSTNKIGEIKGDFDVENIIGNFHNNSDYGIEGNLNKNLPNASKNNMIEVATFNDIKLGKATILFKSPNNKIESYDILINNIDKQSKILDIEIVDKDLLDYTGGIIQGMSGTPIVQNNKLIGSIAYVLKNNPKKGFGIFIGEMIK</sequence>
<accession>A0ABS6DV19</accession>
<protein>
    <submittedName>
        <fullName evidence="2">Peptidase S55</fullName>
    </submittedName>
</protein>
<dbReference type="PROSITE" id="PS51494">
    <property type="entry name" value="SPOIVB"/>
    <property type="match status" value="1"/>
</dbReference>
<feature type="domain" description="Peptidase S55" evidence="1">
    <location>
        <begin position="119"/>
        <end position="338"/>
    </location>
</feature>
<name>A0ABS6DV19_9FIRM</name>
<dbReference type="Pfam" id="PF05580">
    <property type="entry name" value="Peptidase_S55"/>
    <property type="match status" value="1"/>
</dbReference>
<organism evidence="2 3">
    <name type="scientific">Intestinibacter bartlettii</name>
    <dbReference type="NCBI Taxonomy" id="261299"/>
    <lineage>
        <taxon>Bacteria</taxon>
        <taxon>Bacillati</taxon>
        <taxon>Bacillota</taxon>
        <taxon>Clostridia</taxon>
        <taxon>Peptostreptococcales</taxon>
        <taxon>Peptostreptococcaceae</taxon>
        <taxon>Intestinibacter</taxon>
    </lineage>
</organism>
<evidence type="ECO:0000313" key="3">
    <source>
        <dbReference type="Proteomes" id="UP001196301"/>
    </source>
</evidence>
<gene>
    <name evidence="2" type="ORF">KQI20_01715</name>
</gene>
<dbReference type="Proteomes" id="UP001196301">
    <property type="component" value="Unassembled WGS sequence"/>
</dbReference>
<comment type="caution">
    <text evidence="2">The sequence shown here is derived from an EMBL/GenBank/DDBJ whole genome shotgun (WGS) entry which is preliminary data.</text>
</comment>
<keyword evidence="3" id="KW-1185">Reference proteome</keyword>
<evidence type="ECO:0000259" key="1">
    <source>
        <dbReference type="PROSITE" id="PS51494"/>
    </source>
</evidence>
<dbReference type="EMBL" id="JAHLOQ010000003">
    <property type="protein sequence ID" value="MBU5335146.1"/>
    <property type="molecule type" value="Genomic_DNA"/>
</dbReference>